<evidence type="ECO:0000313" key="3">
    <source>
        <dbReference type="Proteomes" id="UP001430953"/>
    </source>
</evidence>
<sequence length="115" mass="13650">MELGMAARRSSRSYPVEISSAQRRIMKARVPSTIGAIDFKRPGKGMKKLVNAHFPINYFLIDKERERKRDTYRRFKLNPSDSYFQYHAIKEKEKKKKKKRNIHLQVENDSLISHL</sequence>
<name>A0AAW2F5W1_9HYME</name>
<dbReference type="AlphaFoldDB" id="A0AAW2F5W1"/>
<feature type="region of interest" description="Disordered" evidence="1">
    <location>
        <begin position="94"/>
        <end position="115"/>
    </location>
</feature>
<gene>
    <name evidence="2" type="ORF">PUN28_013505</name>
</gene>
<organism evidence="2 3">
    <name type="scientific">Cardiocondyla obscurior</name>
    <dbReference type="NCBI Taxonomy" id="286306"/>
    <lineage>
        <taxon>Eukaryota</taxon>
        <taxon>Metazoa</taxon>
        <taxon>Ecdysozoa</taxon>
        <taxon>Arthropoda</taxon>
        <taxon>Hexapoda</taxon>
        <taxon>Insecta</taxon>
        <taxon>Pterygota</taxon>
        <taxon>Neoptera</taxon>
        <taxon>Endopterygota</taxon>
        <taxon>Hymenoptera</taxon>
        <taxon>Apocrita</taxon>
        <taxon>Aculeata</taxon>
        <taxon>Formicoidea</taxon>
        <taxon>Formicidae</taxon>
        <taxon>Myrmicinae</taxon>
        <taxon>Cardiocondyla</taxon>
    </lineage>
</organism>
<reference evidence="2 3" key="1">
    <citation type="submission" date="2023-03" db="EMBL/GenBank/DDBJ databases">
        <title>High recombination rates correlate with genetic variation in Cardiocondyla obscurior ants.</title>
        <authorList>
            <person name="Errbii M."/>
        </authorList>
    </citation>
    <scope>NUCLEOTIDE SEQUENCE [LARGE SCALE GENOMIC DNA]</scope>
    <source>
        <strain evidence="2">Alpha-2009</strain>
        <tissue evidence="2">Whole body</tissue>
    </source>
</reference>
<evidence type="ECO:0000313" key="2">
    <source>
        <dbReference type="EMBL" id="KAL0109906.1"/>
    </source>
</evidence>
<dbReference type="EMBL" id="JADYXP020000014">
    <property type="protein sequence ID" value="KAL0109906.1"/>
    <property type="molecule type" value="Genomic_DNA"/>
</dbReference>
<evidence type="ECO:0000256" key="1">
    <source>
        <dbReference type="SAM" id="MobiDB-lite"/>
    </source>
</evidence>
<dbReference type="Proteomes" id="UP001430953">
    <property type="component" value="Unassembled WGS sequence"/>
</dbReference>
<keyword evidence="3" id="KW-1185">Reference proteome</keyword>
<accession>A0AAW2F5W1</accession>
<comment type="caution">
    <text evidence="2">The sequence shown here is derived from an EMBL/GenBank/DDBJ whole genome shotgun (WGS) entry which is preliminary data.</text>
</comment>
<proteinExistence type="predicted"/>
<protein>
    <submittedName>
        <fullName evidence="2">Uncharacterized protein</fullName>
    </submittedName>
</protein>